<dbReference type="EMBL" id="KZ345116">
    <property type="protein sequence ID" value="PIO75679.1"/>
    <property type="molecule type" value="Genomic_DNA"/>
</dbReference>
<dbReference type="Proteomes" id="UP000230423">
    <property type="component" value="Unassembled WGS sequence"/>
</dbReference>
<proteinExistence type="predicted"/>
<name>A0A2G9UZJ3_TELCI</name>
<gene>
    <name evidence="3" type="ORF">TELCIR_02261</name>
</gene>
<keyword evidence="4" id="KW-1185">Reference proteome</keyword>
<dbReference type="OrthoDB" id="5825670at2759"/>
<dbReference type="InterPro" id="IPR007284">
    <property type="entry name" value="Ground-like_dom"/>
</dbReference>
<sequence length="313" mass="34659">MPSEIPQEKLMGLLACPQCGKGIGVPDFPELVEKCKHLLVLLCEIVGGIRPPELHSNESSFDPATNVRTNAEVNKSPYLPTSETTPSFSDLPQTISPTEALSITFEQSELTTQLMDISAEPNPNEEKQVQFGFTFAPPEKEAKHESPASFTTNVPESPLDDFFYPDGTPSITPTFVPISHAVTGPVDTAFKAHIMPTRPRNERFRGAVGKKGGTVVEVIRRKKFKHSFGKKRIREDRRPKCNSAALWTLMEQKMSSSASTSKQVLYSAMLAKFPGRVSSVICSRFSFSYIVVTSPTYCEHRKTPLTCFAFIQP</sequence>
<accession>A0A2G9UZJ3</accession>
<evidence type="ECO:0000256" key="1">
    <source>
        <dbReference type="SAM" id="MobiDB-lite"/>
    </source>
</evidence>
<feature type="region of interest" description="Disordered" evidence="1">
    <location>
        <begin position="53"/>
        <end position="92"/>
    </location>
</feature>
<organism evidence="3 4">
    <name type="scientific">Teladorsagia circumcincta</name>
    <name type="common">Brown stomach worm</name>
    <name type="synonym">Ostertagia circumcincta</name>
    <dbReference type="NCBI Taxonomy" id="45464"/>
    <lineage>
        <taxon>Eukaryota</taxon>
        <taxon>Metazoa</taxon>
        <taxon>Ecdysozoa</taxon>
        <taxon>Nematoda</taxon>
        <taxon>Chromadorea</taxon>
        <taxon>Rhabditida</taxon>
        <taxon>Rhabditina</taxon>
        <taxon>Rhabditomorpha</taxon>
        <taxon>Strongyloidea</taxon>
        <taxon>Trichostrongylidae</taxon>
        <taxon>Teladorsagia</taxon>
    </lineage>
</organism>
<feature type="domain" description="Ground-like" evidence="2">
    <location>
        <begin position="239"/>
        <end position="310"/>
    </location>
</feature>
<evidence type="ECO:0000313" key="3">
    <source>
        <dbReference type="EMBL" id="PIO75679.1"/>
    </source>
</evidence>
<dbReference type="Pfam" id="PF04155">
    <property type="entry name" value="Ground-like"/>
    <property type="match status" value="1"/>
</dbReference>
<reference evidence="3 4" key="1">
    <citation type="submission" date="2015-09" db="EMBL/GenBank/DDBJ databases">
        <title>Draft genome of the parasitic nematode Teladorsagia circumcincta isolate WARC Sus (inbred).</title>
        <authorList>
            <person name="Mitreva M."/>
        </authorList>
    </citation>
    <scope>NUCLEOTIDE SEQUENCE [LARGE SCALE GENOMIC DNA]</scope>
    <source>
        <strain evidence="3 4">S</strain>
    </source>
</reference>
<evidence type="ECO:0000313" key="4">
    <source>
        <dbReference type="Proteomes" id="UP000230423"/>
    </source>
</evidence>
<dbReference type="AlphaFoldDB" id="A0A2G9UZJ3"/>
<evidence type="ECO:0000259" key="2">
    <source>
        <dbReference type="Pfam" id="PF04155"/>
    </source>
</evidence>
<feature type="compositionally biased region" description="Polar residues" evidence="1">
    <location>
        <begin position="57"/>
        <end position="92"/>
    </location>
</feature>
<protein>
    <submittedName>
        <fullName evidence="3">Ground-like domain protein</fullName>
    </submittedName>
</protein>